<gene>
    <name evidence="10" type="ORF">Q9S71_03950</name>
</gene>
<name>A0ABU3G834_9MICO</name>
<evidence type="ECO:0000256" key="5">
    <source>
        <dbReference type="ARBA" id="ARBA00022989"/>
    </source>
</evidence>
<dbReference type="InterPro" id="IPR008984">
    <property type="entry name" value="SMAD_FHA_dom_sf"/>
</dbReference>
<evidence type="ECO:0000256" key="6">
    <source>
        <dbReference type="ARBA" id="ARBA00023136"/>
    </source>
</evidence>
<evidence type="ECO:0000313" key="10">
    <source>
        <dbReference type="EMBL" id="MDT3315968.1"/>
    </source>
</evidence>
<evidence type="ECO:0000259" key="9">
    <source>
        <dbReference type="Pfam" id="PF06271"/>
    </source>
</evidence>
<evidence type="ECO:0000256" key="3">
    <source>
        <dbReference type="ARBA" id="ARBA00022553"/>
    </source>
</evidence>
<feature type="domain" description="RDD" evidence="9">
    <location>
        <begin position="7"/>
        <end position="133"/>
    </location>
</feature>
<dbReference type="PANTHER" id="PTHR36115">
    <property type="entry name" value="PROLINE-RICH ANTIGEN HOMOLOG-RELATED"/>
    <property type="match status" value="1"/>
</dbReference>
<keyword evidence="2" id="KW-1003">Cell membrane</keyword>
<dbReference type="Proteomes" id="UP001251849">
    <property type="component" value="Unassembled WGS sequence"/>
</dbReference>
<dbReference type="InterPro" id="IPR010432">
    <property type="entry name" value="RDD"/>
</dbReference>
<comment type="subcellular location">
    <subcellularLocation>
        <location evidence="1">Cell membrane</location>
        <topology evidence="1">Multi-pass membrane protein</topology>
    </subcellularLocation>
</comment>
<dbReference type="Pfam" id="PF06271">
    <property type="entry name" value="RDD"/>
    <property type="match status" value="1"/>
</dbReference>
<evidence type="ECO:0000256" key="1">
    <source>
        <dbReference type="ARBA" id="ARBA00004651"/>
    </source>
</evidence>
<dbReference type="Gene3D" id="2.60.200.20">
    <property type="match status" value="1"/>
</dbReference>
<sequence>MTARVPATMRHRILAVVIDCAIAAAVNGVAVGIVVALSMVTAVPILWLLPVLGVVSTAWFLVHTGMQGGRGSLGMRFMGVRLAHASDDAELGFGRALGRNLLWGLTASIVVGFFSPLFDSSRWRRGWHDLASGAVVVDVAPAPRPSAPVEQSPADVRPAPLPAPAPAPAVLAAAAPPAPSGAGRPVAVPASGPLPPPLWAPASVPANRRIPRTLPVDVISTVPGVPHRDGRPATAERVAPPVIAILGWDDGTRHTVYEPTLFGRGPGQQPGRRSTAVRDETLSLSKTHFEIGADDEGTWVVDRHSLNGVVIVRAGQPQRLMPGRRARVWSGDVLELGDRRLTVESAR</sequence>
<evidence type="ECO:0000259" key="8">
    <source>
        <dbReference type="Pfam" id="PF00498"/>
    </source>
</evidence>
<keyword evidence="5 7" id="KW-1133">Transmembrane helix</keyword>
<feature type="domain" description="FHA" evidence="8">
    <location>
        <begin position="262"/>
        <end position="337"/>
    </location>
</feature>
<dbReference type="CDD" id="cd00060">
    <property type="entry name" value="FHA"/>
    <property type="match status" value="1"/>
</dbReference>
<keyword evidence="11" id="KW-1185">Reference proteome</keyword>
<feature type="transmembrane region" description="Helical" evidence="7">
    <location>
        <begin position="12"/>
        <end position="39"/>
    </location>
</feature>
<proteinExistence type="predicted"/>
<keyword evidence="6 7" id="KW-0472">Membrane</keyword>
<dbReference type="InterPro" id="IPR051791">
    <property type="entry name" value="Pra-immunoreactive"/>
</dbReference>
<keyword evidence="3" id="KW-0597">Phosphoprotein</keyword>
<dbReference type="InterPro" id="IPR000253">
    <property type="entry name" value="FHA_dom"/>
</dbReference>
<reference evidence="10 11" key="1">
    <citation type="submission" date="2023-08" db="EMBL/GenBank/DDBJ databases">
        <title>Microbacterium aquilitoris sp. nov. and Microbacterium gwkjibeachense sp. nov., isolated from beach.</title>
        <authorList>
            <person name="Lee S.D."/>
            <person name="Yang H."/>
            <person name="Kim I."/>
        </authorList>
    </citation>
    <scope>NUCLEOTIDE SEQUENCE [LARGE SCALE GENOMIC DNA]</scope>
    <source>
        <strain evidence="10 11">KSW4-11</strain>
    </source>
</reference>
<comment type="caution">
    <text evidence="10">The sequence shown here is derived from an EMBL/GenBank/DDBJ whole genome shotgun (WGS) entry which is preliminary data.</text>
</comment>
<dbReference type="RefSeq" id="WP_311860647.1">
    <property type="nucleotide sequence ID" value="NZ_JAUZVV010000001.1"/>
</dbReference>
<keyword evidence="4 7" id="KW-0812">Transmembrane</keyword>
<dbReference type="EMBL" id="JAUZVV010000001">
    <property type="protein sequence ID" value="MDT3315968.1"/>
    <property type="molecule type" value="Genomic_DNA"/>
</dbReference>
<accession>A0ABU3G834</accession>
<evidence type="ECO:0000313" key="11">
    <source>
        <dbReference type="Proteomes" id="UP001251849"/>
    </source>
</evidence>
<evidence type="ECO:0000256" key="4">
    <source>
        <dbReference type="ARBA" id="ARBA00022692"/>
    </source>
</evidence>
<feature type="transmembrane region" description="Helical" evidence="7">
    <location>
        <begin position="45"/>
        <end position="66"/>
    </location>
</feature>
<feature type="transmembrane region" description="Helical" evidence="7">
    <location>
        <begin position="101"/>
        <end position="118"/>
    </location>
</feature>
<protein>
    <submittedName>
        <fullName evidence="10">RDD family protein</fullName>
    </submittedName>
</protein>
<dbReference type="Pfam" id="PF00498">
    <property type="entry name" value="FHA"/>
    <property type="match status" value="1"/>
</dbReference>
<evidence type="ECO:0000256" key="2">
    <source>
        <dbReference type="ARBA" id="ARBA00022475"/>
    </source>
</evidence>
<dbReference type="SUPFAM" id="SSF49879">
    <property type="entry name" value="SMAD/FHA domain"/>
    <property type="match status" value="1"/>
</dbReference>
<organism evidence="10 11">
    <name type="scientific">Microbacterium gawkjiense</name>
    <dbReference type="NCBI Taxonomy" id="3067309"/>
    <lineage>
        <taxon>Bacteria</taxon>
        <taxon>Bacillati</taxon>
        <taxon>Actinomycetota</taxon>
        <taxon>Actinomycetes</taxon>
        <taxon>Micrococcales</taxon>
        <taxon>Microbacteriaceae</taxon>
        <taxon>Microbacterium</taxon>
    </lineage>
</organism>
<evidence type="ECO:0000256" key="7">
    <source>
        <dbReference type="SAM" id="Phobius"/>
    </source>
</evidence>